<dbReference type="GO" id="GO:0005737">
    <property type="term" value="C:cytoplasm"/>
    <property type="evidence" value="ECO:0007669"/>
    <property type="project" value="UniProtKB-SubCell"/>
</dbReference>
<reference evidence="9 10" key="1">
    <citation type="submission" date="2019-10" db="EMBL/GenBank/DDBJ databases">
        <title>The Genome Sequence of Clostridium tarantellae Isolated from Fish Brain.</title>
        <authorList>
            <person name="Bano L."/>
            <person name="Kiel M."/>
            <person name="Sales G."/>
            <person name="Doxey A.C."/>
            <person name="Mansfield M.J."/>
            <person name="Schiavone M."/>
            <person name="Rossetto O."/>
            <person name="Pirazzini M."/>
            <person name="Dobrindt U."/>
            <person name="Montecucco C."/>
        </authorList>
    </citation>
    <scope>NUCLEOTIDE SEQUENCE [LARGE SCALE GENOMIC DNA]</scope>
    <source>
        <strain evidence="9 10">DSM 3997</strain>
    </source>
</reference>
<evidence type="ECO:0000256" key="2">
    <source>
        <dbReference type="ARBA" id="ARBA00022448"/>
    </source>
</evidence>
<dbReference type="InterPro" id="IPR004701">
    <property type="entry name" value="PTS_EIIA_man-typ"/>
</dbReference>
<dbReference type="EMBL" id="WHJC01000344">
    <property type="protein sequence ID" value="MPQ44873.1"/>
    <property type="molecule type" value="Genomic_DNA"/>
</dbReference>
<dbReference type="Pfam" id="PF03610">
    <property type="entry name" value="EIIA-man"/>
    <property type="match status" value="1"/>
</dbReference>
<evidence type="ECO:0000313" key="10">
    <source>
        <dbReference type="Proteomes" id="UP000430345"/>
    </source>
</evidence>
<dbReference type="CDD" id="cd00006">
    <property type="entry name" value="PTS_IIA_man"/>
    <property type="match status" value="1"/>
</dbReference>
<dbReference type="InterPro" id="IPR036662">
    <property type="entry name" value="PTS_EIIA_man-typ_sf"/>
</dbReference>
<proteinExistence type="predicted"/>
<keyword evidence="10" id="KW-1185">Reference proteome</keyword>
<dbReference type="PANTHER" id="PTHR33799:SF1">
    <property type="entry name" value="PTS SYSTEM MANNOSE-SPECIFIC EIIAB COMPONENT-RELATED"/>
    <property type="match status" value="1"/>
</dbReference>
<evidence type="ECO:0000256" key="4">
    <source>
        <dbReference type="ARBA" id="ARBA00022597"/>
    </source>
</evidence>
<keyword evidence="6" id="KW-0598">Phosphotransferase system</keyword>
<sequence>MVDLIITGHGNFASGMKSSLDLICGNQENVYAIDFLIDDIPEMLEKNIKEIIDNSNNDILILSDLLGATPFKTSVLLSNTYKDKNIIVIGGTNLPMVIETSILLKTSSLEELKEIALKSGVAGISEFKIKTEKNNCQCDDGI</sequence>
<dbReference type="GO" id="GO:0016301">
    <property type="term" value="F:kinase activity"/>
    <property type="evidence" value="ECO:0007669"/>
    <property type="project" value="UniProtKB-KW"/>
</dbReference>
<dbReference type="PROSITE" id="PS51096">
    <property type="entry name" value="PTS_EIIA_TYPE_4"/>
    <property type="match status" value="1"/>
</dbReference>
<evidence type="ECO:0000259" key="8">
    <source>
        <dbReference type="PROSITE" id="PS51096"/>
    </source>
</evidence>
<keyword evidence="4" id="KW-0762">Sugar transport</keyword>
<name>A0A6I1MPY3_9CLOT</name>
<dbReference type="RefSeq" id="WP_152891717.1">
    <property type="nucleotide sequence ID" value="NZ_WHJC01000344.1"/>
</dbReference>
<dbReference type="InterPro" id="IPR051471">
    <property type="entry name" value="Bacterial_PTS_sugar_comp"/>
</dbReference>
<organism evidence="9 10">
    <name type="scientific">Clostridium tarantellae</name>
    <dbReference type="NCBI Taxonomy" id="39493"/>
    <lineage>
        <taxon>Bacteria</taxon>
        <taxon>Bacillati</taxon>
        <taxon>Bacillota</taxon>
        <taxon>Clostridia</taxon>
        <taxon>Eubacteriales</taxon>
        <taxon>Clostridiaceae</taxon>
        <taxon>Clostridium</taxon>
    </lineage>
</organism>
<feature type="domain" description="PTS EIIA type-4" evidence="8">
    <location>
        <begin position="1"/>
        <end position="124"/>
    </location>
</feature>
<dbReference type="GO" id="GO:0009401">
    <property type="term" value="P:phosphoenolpyruvate-dependent sugar phosphotransferase system"/>
    <property type="evidence" value="ECO:0007669"/>
    <property type="project" value="UniProtKB-KW"/>
</dbReference>
<dbReference type="OrthoDB" id="9799827at2"/>
<evidence type="ECO:0000256" key="3">
    <source>
        <dbReference type="ARBA" id="ARBA00022490"/>
    </source>
</evidence>
<dbReference type="PANTHER" id="PTHR33799">
    <property type="entry name" value="PTS PERMEASE-RELATED-RELATED"/>
    <property type="match status" value="1"/>
</dbReference>
<dbReference type="GO" id="GO:0016020">
    <property type="term" value="C:membrane"/>
    <property type="evidence" value="ECO:0007669"/>
    <property type="project" value="InterPro"/>
</dbReference>
<comment type="subcellular location">
    <subcellularLocation>
        <location evidence="1">Cytoplasm</location>
    </subcellularLocation>
</comment>
<keyword evidence="7" id="KW-0418">Kinase</keyword>
<keyword evidence="2" id="KW-0813">Transport</keyword>
<dbReference type="InterPro" id="IPR033887">
    <property type="entry name" value="PTS_IIA_man"/>
</dbReference>
<evidence type="ECO:0000256" key="5">
    <source>
        <dbReference type="ARBA" id="ARBA00022679"/>
    </source>
</evidence>
<dbReference type="Proteomes" id="UP000430345">
    <property type="component" value="Unassembled WGS sequence"/>
</dbReference>
<evidence type="ECO:0000313" key="9">
    <source>
        <dbReference type="EMBL" id="MPQ44873.1"/>
    </source>
</evidence>
<comment type="caution">
    <text evidence="9">The sequence shown here is derived from an EMBL/GenBank/DDBJ whole genome shotgun (WGS) entry which is preliminary data.</text>
</comment>
<accession>A0A6I1MPY3</accession>
<keyword evidence="5" id="KW-0808">Transferase</keyword>
<protein>
    <submittedName>
        <fullName evidence="9">PTS fructose transporter subunit IIA</fullName>
    </submittedName>
</protein>
<evidence type="ECO:0000256" key="6">
    <source>
        <dbReference type="ARBA" id="ARBA00022683"/>
    </source>
</evidence>
<keyword evidence="3" id="KW-0963">Cytoplasm</keyword>
<dbReference type="Gene3D" id="3.40.50.510">
    <property type="entry name" value="Phosphotransferase system, mannose-type IIA component"/>
    <property type="match status" value="1"/>
</dbReference>
<dbReference type="SUPFAM" id="SSF53062">
    <property type="entry name" value="PTS system fructose IIA component-like"/>
    <property type="match status" value="1"/>
</dbReference>
<gene>
    <name evidence="9" type="ORF">GBZ86_14120</name>
</gene>
<dbReference type="AlphaFoldDB" id="A0A6I1MPY3"/>
<evidence type="ECO:0000256" key="7">
    <source>
        <dbReference type="ARBA" id="ARBA00022777"/>
    </source>
</evidence>
<evidence type="ECO:0000256" key="1">
    <source>
        <dbReference type="ARBA" id="ARBA00004496"/>
    </source>
</evidence>